<proteinExistence type="predicted"/>
<reference evidence="2" key="1">
    <citation type="submission" date="2019-10" db="EMBL/GenBank/DDBJ databases">
        <authorList>
            <person name="Zhang R."/>
            <person name="Pan Y."/>
            <person name="Wang J."/>
            <person name="Ma R."/>
            <person name="Yu S."/>
        </authorList>
    </citation>
    <scope>NUCLEOTIDE SEQUENCE</scope>
    <source>
        <strain evidence="2">LA-IB0</strain>
        <tissue evidence="2">Leaf</tissue>
    </source>
</reference>
<organism evidence="2 3">
    <name type="scientific">Buddleja alternifolia</name>
    <dbReference type="NCBI Taxonomy" id="168488"/>
    <lineage>
        <taxon>Eukaryota</taxon>
        <taxon>Viridiplantae</taxon>
        <taxon>Streptophyta</taxon>
        <taxon>Embryophyta</taxon>
        <taxon>Tracheophyta</taxon>
        <taxon>Spermatophyta</taxon>
        <taxon>Magnoliopsida</taxon>
        <taxon>eudicotyledons</taxon>
        <taxon>Gunneridae</taxon>
        <taxon>Pentapetalae</taxon>
        <taxon>asterids</taxon>
        <taxon>lamiids</taxon>
        <taxon>Lamiales</taxon>
        <taxon>Scrophulariaceae</taxon>
        <taxon>Buddlejeae</taxon>
        <taxon>Buddleja</taxon>
    </lineage>
</organism>
<feature type="region of interest" description="Disordered" evidence="1">
    <location>
        <begin position="141"/>
        <end position="161"/>
    </location>
</feature>
<evidence type="ECO:0000313" key="3">
    <source>
        <dbReference type="Proteomes" id="UP000826271"/>
    </source>
</evidence>
<dbReference type="PANTHER" id="PTHR46250">
    <property type="entry name" value="MYB/SANT-LIKE DNA-BINDING DOMAIN PROTEIN-RELATED"/>
    <property type="match status" value="1"/>
</dbReference>
<name>A0AAV6WWH5_9LAMI</name>
<gene>
    <name evidence="2" type="ORF">BUALT_Bualt13G0072900</name>
</gene>
<keyword evidence="3" id="KW-1185">Reference proteome</keyword>
<dbReference type="Proteomes" id="UP000826271">
    <property type="component" value="Unassembled WGS sequence"/>
</dbReference>
<protein>
    <submittedName>
        <fullName evidence="2">Uncharacterized protein</fullName>
    </submittedName>
</protein>
<accession>A0AAV6WWH5</accession>
<sequence length="233" mass="26004">MACALLYNFICMEMLVDPLEDSLEDLDSDDEESHDVVVLFMECKSSNACRGGPKKGVSTRQTWVHREEKVLMAGLKKIVAQGWKTDNSFKPLYADWIEVFGKDRATGEHASGFVEAVNHTLNKNYLDDAQIFEDLETLNEEKDGQPDKMSASHAPSSASASGEIEQRIGVEYDIANAKKAVYVPVNKVEGLTLHEKLFVADKLVKTTEDVYLIFSLPEAEQAEYICMKLVGTM</sequence>
<dbReference type="EMBL" id="WHWC01000013">
    <property type="protein sequence ID" value="KAG8371295.1"/>
    <property type="molecule type" value="Genomic_DNA"/>
</dbReference>
<dbReference type="AlphaFoldDB" id="A0AAV6WWH5"/>
<comment type="caution">
    <text evidence="2">The sequence shown here is derived from an EMBL/GenBank/DDBJ whole genome shotgun (WGS) entry which is preliminary data.</text>
</comment>
<evidence type="ECO:0000313" key="2">
    <source>
        <dbReference type="EMBL" id="KAG8371295.1"/>
    </source>
</evidence>
<evidence type="ECO:0000256" key="1">
    <source>
        <dbReference type="SAM" id="MobiDB-lite"/>
    </source>
</evidence>
<feature type="compositionally biased region" description="Low complexity" evidence="1">
    <location>
        <begin position="151"/>
        <end position="161"/>
    </location>
</feature>